<dbReference type="EMBL" id="QJSX01000001">
    <property type="protein sequence ID" value="PYE56250.1"/>
    <property type="molecule type" value="Genomic_DNA"/>
</dbReference>
<organism evidence="1 2">
    <name type="scientific">Deinococcus yavapaiensis KR-236</name>
    <dbReference type="NCBI Taxonomy" id="694435"/>
    <lineage>
        <taxon>Bacteria</taxon>
        <taxon>Thermotogati</taxon>
        <taxon>Deinococcota</taxon>
        <taxon>Deinococci</taxon>
        <taxon>Deinococcales</taxon>
        <taxon>Deinococcaceae</taxon>
        <taxon>Deinococcus</taxon>
    </lineage>
</organism>
<reference evidence="1 2" key="1">
    <citation type="submission" date="2018-06" db="EMBL/GenBank/DDBJ databases">
        <title>Genomic Encyclopedia of Type Strains, Phase IV (KMG-IV): sequencing the most valuable type-strain genomes for metagenomic binning, comparative biology and taxonomic classification.</title>
        <authorList>
            <person name="Goeker M."/>
        </authorList>
    </citation>
    <scope>NUCLEOTIDE SEQUENCE [LARGE SCALE GENOMIC DNA]</scope>
    <source>
        <strain evidence="1 2">DSM 18048</strain>
    </source>
</reference>
<dbReference type="RefSeq" id="WP_110884774.1">
    <property type="nucleotide sequence ID" value="NZ_QJSX01000001.1"/>
</dbReference>
<dbReference type="OrthoDB" id="5242510at2"/>
<dbReference type="InterPro" id="IPR021848">
    <property type="entry name" value="HODM_asu-like"/>
</dbReference>
<dbReference type="Pfam" id="PF11927">
    <property type="entry name" value="HODM_asu-like"/>
    <property type="match status" value="1"/>
</dbReference>
<gene>
    <name evidence="1" type="ORF">DES52_10154</name>
</gene>
<dbReference type="AlphaFoldDB" id="A0A318SA05"/>
<sequence length="330" mass="37174">MTRADTLLDREPLRYYPFETGRYDVSAGLTRLGEQRVHGRIESHVFAFDATYERFLTAKIEARPKLHFFYQQAALSPMLRRAVLAAMLPRLAEDAREFVSWNGETLRNDLLGWSATLNLDEGSIGALTRFPARFSASVANVEPLDALDFLALNVSEDFSIVARSNDTGEDWLAALHVCAPQHWDPREKIGRSFGPVHAPVGGSAALIATAPRLVHALTHKGPFARFAWGLATSDRLEHHPATRDHEDRSERPFDPESTFVRVERQTLTPFPDERGAFFTIRPYLYALREVAADADRRARLAAALRSMTAEHLAYKGMTSWRDEVAAWLET</sequence>
<evidence type="ECO:0000313" key="1">
    <source>
        <dbReference type="EMBL" id="PYE56250.1"/>
    </source>
</evidence>
<protein>
    <submittedName>
        <fullName evidence="1">Uncharacterized protein DUF3445</fullName>
    </submittedName>
</protein>
<keyword evidence="2" id="KW-1185">Reference proteome</keyword>
<accession>A0A318SA05</accession>
<name>A0A318SA05_9DEIO</name>
<dbReference type="Proteomes" id="UP000248326">
    <property type="component" value="Unassembled WGS sequence"/>
</dbReference>
<evidence type="ECO:0000313" key="2">
    <source>
        <dbReference type="Proteomes" id="UP000248326"/>
    </source>
</evidence>
<comment type="caution">
    <text evidence="1">The sequence shown here is derived from an EMBL/GenBank/DDBJ whole genome shotgun (WGS) entry which is preliminary data.</text>
</comment>
<proteinExistence type="predicted"/>